<name>A0ACC0ZG54_9ROSI</name>
<protein>
    <submittedName>
        <fullName evidence="1">Uncharacterized protein</fullName>
    </submittedName>
</protein>
<accession>A0ACC0ZG54</accession>
<dbReference type="EMBL" id="CM047737">
    <property type="protein sequence ID" value="KAJ0049549.1"/>
    <property type="molecule type" value="Genomic_DNA"/>
</dbReference>
<comment type="caution">
    <text evidence="1">The sequence shown here is derived from an EMBL/GenBank/DDBJ whole genome shotgun (WGS) entry which is preliminary data.</text>
</comment>
<proteinExistence type="predicted"/>
<evidence type="ECO:0000313" key="1">
    <source>
        <dbReference type="EMBL" id="KAJ0049549.1"/>
    </source>
</evidence>
<sequence>MLSSKLSLTLLCVMGLALALVLPSHAQNSQQDYFSAHNAARAQVNVGPITWDNMVAANAQNYANQCIGDCRLVHSRRGWIRPCSRDPYGENLAWSSGDLSGIDVVTLWVDEKVDYNYDVNTNALDKVYDKNPDKINPKLKQHTT</sequence>
<reference evidence="2" key="1">
    <citation type="journal article" date="2023" name="G3 (Bethesda)">
        <title>Genome assembly and association tests identify interacting loci associated with vigor, precocity, and sex in interspecific pistachio rootstocks.</title>
        <authorList>
            <person name="Palmer W."/>
            <person name="Jacygrad E."/>
            <person name="Sagayaradj S."/>
            <person name="Cavanaugh K."/>
            <person name="Han R."/>
            <person name="Bertier L."/>
            <person name="Beede B."/>
            <person name="Kafkas S."/>
            <person name="Golino D."/>
            <person name="Preece J."/>
            <person name="Michelmore R."/>
        </authorList>
    </citation>
    <scope>NUCLEOTIDE SEQUENCE [LARGE SCALE GENOMIC DNA]</scope>
</reference>
<dbReference type="Proteomes" id="UP001163603">
    <property type="component" value="Chromosome 2"/>
</dbReference>
<organism evidence="1 2">
    <name type="scientific">Pistacia integerrima</name>
    <dbReference type="NCBI Taxonomy" id="434235"/>
    <lineage>
        <taxon>Eukaryota</taxon>
        <taxon>Viridiplantae</taxon>
        <taxon>Streptophyta</taxon>
        <taxon>Embryophyta</taxon>
        <taxon>Tracheophyta</taxon>
        <taxon>Spermatophyta</taxon>
        <taxon>Magnoliopsida</taxon>
        <taxon>eudicotyledons</taxon>
        <taxon>Gunneridae</taxon>
        <taxon>Pentapetalae</taxon>
        <taxon>rosids</taxon>
        <taxon>malvids</taxon>
        <taxon>Sapindales</taxon>
        <taxon>Anacardiaceae</taxon>
        <taxon>Pistacia</taxon>
    </lineage>
</organism>
<gene>
    <name evidence="1" type="ORF">Pint_17047</name>
</gene>
<keyword evidence="2" id="KW-1185">Reference proteome</keyword>
<evidence type="ECO:0000313" key="2">
    <source>
        <dbReference type="Proteomes" id="UP001163603"/>
    </source>
</evidence>